<name>A0A1G9NI41_9SPHI</name>
<organism evidence="1 2">
    <name type="scientific">Daejeonella rubra</name>
    <dbReference type="NCBI Taxonomy" id="990371"/>
    <lineage>
        <taxon>Bacteria</taxon>
        <taxon>Pseudomonadati</taxon>
        <taxon>Bacteroidota</taxon>
        <taxon>Sphingobacteriia</taxon>
        <taxon>Sphingobacteriales</taxon>
        <taxon>Sphingobacteriaceae</taxon>
        <taxon>Daejeonella</taxon>
    </lineage>
</organism>
<sequence>MKRLLQKVDRVRASGTATLNLDPVSPYYNLSGKRFKVESMGTPGYKCRITLLIDDKPVDFTINDIL</sequence>
<keyword evidence="2" id="KW-1185">Reference proteome</keyword>
<dbReference type="AlphaFoldDB" id="A0A1G9NI41"/>
<evidence type="ECO:0000313" key="1">
    <source>
        <dbReference type="EMBL" id="SDL85993.1"/>
    </source>
</evidence>
<proteinExistence type="predicted"/>
<gene>
    <name evidence="1" type="ORF">SAMN05421813_10340</name>
</gene>
<dbReference type="EMBL" id="FNHH01000003">
    <property type="protein sequence ID" value="SDL85993.1"/>
    <property type="molecule type" value="Genomic_DNA"/>
</dbReference>
<dbReference type="STRING" id="990371.SAMN05421813_10340"/>
<dbReference type="Proteomes" id="UP000199226">
    <property type="component" value="Unassembled WGS sequence"/>
</dbReference>
<dbReference type="RefSeq" id="WP_090699537.1">
    <property type="nucleotide sequence ID" value="NZ_FNHH01000003.1"/>
</dbReference>
<protein>
    <submittedName>
        <fullName evidence="1">Uncharacterized protein</fullName>
    </submittedName>
</protein>
<dbReference type="OrthoDB" id="711692at2"/>
<accession>A0A1G9NI41</accession>
<evidence type="ECO:0000313" key="2">
    <source>
        <dbReference type="Proteomes" id="UP000199226"/>
    </source>
</evidence>
<reference evidence="2" key="1">
    <citation type="submission" date="2016-10" db="EMBL/GenBank/DDBJ databases">
        <authorList>
            <person name="Varghese N."/>
            <person name="Submissions S."/>
        </authorList>
    </citation>
    <scope>NUCLEOTIDE SEQUENCE [LARGE SCALE GENOMIC DNA]</scope>
    <source>
        <strain evidence="2">DSM 24536</strain>
    </source>
</reference>